<reference evidence="3 4" key="1">
    <citation type="submission" date="2023-03" db="EMBL/GenBank/DDBJ databases">
        <title>Thalassotalea loyana LMG 22536T draft genome sequence.</title>
        <authorList>
            <person name="Sawabe T."/>
        </authorList>
    </citation>
    <scope>NUCLEOTIDE SEQUENCE [LARGE SCALE GENOMIC DNA]</scope>
    <source>
        <strain evidence="3 4">LMG 22536</strain>
    </source>
</reference>
<sequence>MYDPLHHVTPGTNEPYPNSYWADISGQAPEDDGMLNQDIDVDVCIIGAGYTGLSTALHLATEHGINATVVEANRTAWGCSGRNAGFILKTSGRKSFSQMQAQWGEEVMRGIYNEMTEGVDTVNQLIARGIDCDQQSNGYIKVAHKANKMDELVALAKLQQQMFGYDVQILSKDELHQHYMADQNAYGAIRYQDGFGLNPLKLAWGYQRLAREAGVTIHTGTPVEGWHEEGGAQVLRTPQATVRARKVVIATNGYTPKGFHQFVAGRTLPVLSQIIVTEPLSDEQIKACNLISSNVVMDTRALKYYYRKLPDNRLLFGGRGAISGKDAEDPFYANRLLSVLKTSFPALKDINYQYAWAGWISVALDDLPHIYQNPTQNVFYSMGYCGAGVSFSVQAGKRLAQKVAEQAVPNLPLYQKHLPKFPFAPFRRLGQWGYFHYGQFKDTYL</sequence>
<dbReference type="EMBL" id="BSSV01000002">
    <property type="protein sequence ID" value="GLX85222.1"/>
    <property type="molecule type" value="Genomic_DNA"/>
</dbReference>
<dbReference type="InterPro" id="IPR006076">
    <property type="entry name" value="FAD-dep_OxRdtase"/>
</dbReference>
<comment type="caution">
    <text evidence="3">The sequence shown here is derived from an EMBL/GenBank/DDBJ whole genome shotgun (WGS) entry which is preliminary data.</text>
</comment>
<dbReference type="RefSeq" id="WP_284297113.1">
    <property type="nucleotide sequence ID" value="NZ_BSSV01000002.1"/>
</dbReference>
<protein>
    <submittedName>
        <fullName evidence="3">FAD-dependent oxidoreductase</fullName>
    </submittedName>
</protein>
<evidence type="ECO:0000256" key="1">
    <source>
        <dbReference type="ARBA" id="ARBA00023002"/>
    </source>
</evidence>
<dbReference type="Pfam" id="PF01266">
    <property type="entry name" value="DAO"/>
    <property type="match status" value="1"/>
</dbReference>
<proteinExistence type="predicted"/>
<evidence type="ECO:0000313" key="4">
    <source>
        <dbReference type="Proteomes" id="UP001157134"/>
    </source>
</evidence>
<dbReference type="Gene3D" id="3.30.9.10">
    <property type="entry name" value="D-Amino Acid Oxidase, subunit A, domain 2"/>
    <property type="match status" value="1"/>
</dbReference>
<organism evidence="3 4">
    <name type="scientific">Thalassotalea loyana</name>
    <dbReference type="NCBI Taxonomy" id="280483"/>
    <lineage>
        <taxon>Bacteria</taxon>
        <taxon>Pseudomonadati</taxon>
        <taxon>Pseudomonadota</taxon>
        <taxon>Gammaproteobacteria</taxon>
        <taxon>Alteromonadales</taxon>
        <taxon>Colwelliaceae</taxon>
        <taxon>Thalassotalea</taxon>
    </lineage>
</organism>
<keyword evidence="4" id="KW-1185">Reference proteome</keyword>
<evidence type="ECO:0000313" key="3">
    <source>
        <dbReference type="EMBL" id="GLX85222.1"/>
    </source>
</evidence>
<dbReference type="SUPFAM" id="SSF51905">
    <property type="entry name" value="FAD/NAD(P)-binding domain"/>
    <property type="match status" value="1"/>
</dbReference>
<dbReference type="Gene3D" id="3.50.50.60">
    <property type="entry name" value="FAD/NAD(P)-binding domain"/>
    <property type="match status" value="1"/>
</dbReference>
<feature type="domain" description="FAD dependent oxidoreductase" evidence="2">
    <location>
        <begin position="42"/>
        <end position="401"/>
    </location>
</feature>
<evidence type="ECO:0000259" key="2">
    <source>
        <dbReference type="Pfam" id="PF01266"/>
    </source>
</evidence>
<name>A0ABQ6HCA6_9GAMM</name>
<accession>A0ABQ6HCA6</accession>
<dbReference type="PANTHER" id="PTHR13847:SF281">
    <property type="entry name" value="FAD DEPENDENT OXIDOREDUCTASE DOMAIN-CONTAINING PROTEIN"/>
    <property type="match status" value="1"/>
</dbReference>
<gene>
    <name evidence="3" type="primary">tauD</name>
    <name evidence="3" type="ORF">tloyanaT_14740</name>
</gene>
<dbReference type="PANTHER" id="PTHR13847">
    <property type="entry name" value="SARCOSINE DEHYDROGENASE-RELATED"/>
    <property type="match status" value="1"/>
</dbReference>
<keyword evidence="1" id="KW-0560">Oxidoreductase</keyword>
<dbReference type="InterPro" id="IPR036188">
    <property type="entry name" value="FAD/NAD-bd_sf"/>
</dbReference>
<dbReference type="Proteomes" id="UP001157134">
    <property type="component" value="Unassembled WGS sequence"/>
</dbReference>